<comment type="caution">
    <text evidence="1">The sequence shown here is derived from an EMBL/GenBank/DDBJ whole genome shotgun (WGS) entry which is preliminary data.</text>
</comment>
<dbReference type="EMBL" id="AJSX01000042">
    <property type="protein sequence ID" value="EIJ67538.1"/>
    <property type="molecule type" value="Genomic_DNA"/>
</dbReference>
<feature type="non-terminal residue" evidence="1">
    <location>
        <position position="45"/>
    </location>
</feature>
<organism evidence="1 2">
    <name type="scientific">Pasteurella bettyae CCUG 2042</name>
    <dbReference type="NCBI Taxonomy" id="1095749"/>
    <lineage>
        <taxon>Bacteria</taxon>
        <taxon>Pseudomonadati</taxon>
        <taxon>Pseudomonadota</taxon>
        <taxon>Gammaproteobacteria</taxon>
        <taxon>Pasteurellales</taxon>
        <taxon>Pasteurellaceae</taxon>
        <taxon>Pasteurella</taxon>
    </lineage>
</organism>
<accession>I3D745</accession>
<evidence type="ECO:0000313" key="1">
    <source>
        <dbReference type="EMBL" id="EIJ67538.1"/>
    </source>
</evidence>
<gene>
    <name evidence="1" type="ORF">HMPREF1052_2219</name>
</gene>
<dbReference type="Pfam" id="PF13332">
    <property type="entry name" value="Fil_haemagg_2"/>
    <property type="match status" value="1"/>
</dbReference>
<evidence type="ECO:0000313" key="2">
    <source>
        <dbReference type="Proteomes" id="UP000006457"/>
    </source>
</evidence>
<proteinExistence type="predicted"/>
<dbReference type="InterPro" id="IPR025157">
    <property type="entry name" value="Hemagglutinin_rpt"/>
</dbReference>
<protein>
    <submittedName>
        <fullName evidence="1">Uncharacterized protein</fullName>
    </submittedName>
</protein>
<keyword evidence="2" id="KW-1185">Reference proteome</keyword>
<reference evidence="1 2" key="1">
    <citation type="submission" date="2012-03" db="EMBL/GenBank/DDBJ databases">
        <authorList>
            <person name="Harkins D.M."/>
            <person name="Madupu R."/>
            <person name="Durkin A.S."/>
            <person name="Torralba M."/>
            <person name="Methe B."/>
            <person name="Sutton G.G."/>
            <person name="Nelson K.E."/>
        </authorList>
    </citation>
    <scope>NUCLEOTIDE SEQUENCE [LARGE SCALE GENOMIC DNA]</scope>
    <source>
        <strain evidence="1 2">CCUG 2042</strain>
    </source>
</reference>
<dbReference type="GO" id="GO:0003824">
    <property type="term" value="F:catalytic activity"/>
    <property type="evidence" value="ECO:0007669"/>
    <property type="project" value="UniProtKB-ARBA"/>
</dbReference>
<sequence length="45" mass="4641">MAKGYGNGESQAWVASQVGSQNSQTIIESTADTAIKGSQVKGNQI</sequence>
<name>I3D745_9PAST</name>
<dbReference type="Proteomes" id="UP000006457">
    <property type="component" value="Unassembled WGS sequence"/>
</dbReference>
<dbReference type="AlphaFoldDB" id="I3D745"/>